<evidence type="ECO:0000259" key="1">
    <source>
        <dbReference type="SMART" id="SM00418"/>
    </source>
</evidence>
<gene>
    <name evidence="2" type="ORF">HDA37_004206</name>
</gene>
<evidence type="ECO:0000313" key="3">
    <source>
        <dbReference type="Proteomes" id="UP000549695"/>
    </source>
</evidence>
<dbReference type="SMART" id="SM00418">
    <property type="entry name" value="HTH_ARSR"/>
    <property type="match status" value="1"/>
</dbReference>
<accession>A0A852W9B1</accession>
<protein>
    <submittedName>
        <fullName evidence="2">DNA-binding transcriptional ArsR family regulator</fullName>
    </submittedName>
</protein>
<feature type="domain" description="HTH arsR-type" evidence="1">
    <location>
        <begin position="94"/>
        <end position="167"/>
    </location>
</feature>
<dbReference type="InterPro" id="IPR036390">
    <property type="entry name" value="WH_DNA-bd_sf"/>
</dbReference>
<evidence type="ECO:0000313" key="2">
    <source>
        <dbReference type="EMBL" id="NYG03921.1"/>
    </source>
</evidence>
<dbReference type="AlphaFoldDB" id="A0A852W9B1"/>
<dbReference type="EMBL" id="JACCCZ010000001">
    <property type="protein sequence ID" value="NYG03921.1"/>
    <property type="molecule type" value="Genomic_DNA"/>
</dbReference>
<dbReference type="RefSeq" id="WP_312888818.1">
    <property type="nucleotide sequence ID" value="NZ_BAAAJZ010000003.1"/>
</dbReference>
<dbReference type="InterPro" id="IPR036388">
    <property type="entry name" value="WH-like_DNA-bd_sf"/>
</dbReference>
<dbReference type="GO" id="GO:0003677">
    <property type="term" value="F:DNA binding"/>
    <property type="evidence" value="ECO:0007669"/>
    <property type="project" value="UniProtKB-KW"/>
</dbReference>
<dbReference type="GeneID" id="98053898"/>
<name>A0A852W9B1_PSEA5</name>
<comment type="caution">
    <text evidence="2">The sequence shown here is derived from an EMBL/GenBank/DDBJ whole genome shotgun (WGS) entry which is preliminary data.</text>
</comment>
<dbReference type="GO" id="GO:0003700">
    <property type="term" value="F:DNA-binding transcription factor activity"/>
    <property type="evidence" value="ECO:0007669"/>
    <property type="project" value="InterPro"/>
</dbReference>
<dbReference type="SUPFAM" id="SSF46785">
    <property type="entry name" value="Winged helix' DNA-binding domain"/>
    <property type="match status" value="1"/>
</dbReference>
<keyword evidence="3" id="KW-1185">Reference proteome</keyword>
<dbReference type="InterPro" id="IPR011991">
    <property type="entry name" value="ArsR-like_HTH"/>
</dbReference>
<dbReference type="CDD" id="cd00090">
    <property type="entry name" value="HTH_ARSR"/>
    <property type="match status" value="1"/>
</dbReference>
<dbReference type="Gene3D" id="1.10.10.10">
    <property type="entry name" value="Winged helix-like DNA-binding domain superfamily/Winged helix DNA-binding domain"/>
    <property type="match status" value="1"/>
</dbReference>
<dbReference type="InterPro" id="IPR001845">
    <property type="entry name" value="HTH_ArsR_DNA-bd_dom"/>
</dbReference>
<proteinExistence type="predicted"/>
<organism evidence="2 3">
    <name type="scientific">Pseudonocardia alni</name>
    <name type="common">Amycolata alni</name>
    <dbReference type="NCBI Taxonomy" id="33907"/>
    <lineage>
        <taxon>Bacteria</taxon>
        <taxon>Bacillati</taxon>
        <taxon>Actinomycetota</taxon>
        <taxon>Actinomycetes</taxon>
        <taxon>Pseudonocardiales</taxon>
        <taxon>Pseudonocardiaceae</taxon>
        <taxon>Pseudonocardia</taxon>
    </lineage>
</organism>
<sequence>MSGIEERLRAVEQAVVELQEALRAADRPDAVGPADTSVPDDDALWALTGLEARSPGAVLMAGSIGLPGDEGTVRWQYARPGEVLLDADWPELSATLDALAHPARLAILQHVLGGVHSTAELLEQPSVGTTGQLHHHLRQLVAAGWLASTRRGHYEVPAARVVPLLVTVLAAHR</sequence>
<reference evidence="2 3" key="1">
    <citation type="submission" date="2020-07" db="EMBL/GenBank/DDBJ databases">
        <title>Sequencing the genomes of 1000 actinobacteria strains.</title>
        <authorList>
            <person name="Klenk H.-P."/>
        </authorList>
    </citation>
    <scope>NUCLEOTIDE SEQUENCE [LARGE SCALE GENOMIC DNA]</scope>
    <source>
        <strain evidence="2 3">DSM 44749</strain>
    </source>
</reference>
<keyword evidence="2" id="KW-0238">DNA-binding</keyword>
<dbReference type="Proteomes" id="UP000549695">
    <property type="component" value="Unassembled WGS sequence"/>
</dbReference>